<dbReference type="STRING" id="69771.A0A1V6P997"/>
<accession>A0A1V6P997</accession>
<dbReference type="PANTHER" id="PTHR21310:SF15">
    <property type="entry name" value="AMINOGLYCOSIDE PHOSPHOTRANSFERASE DOMAIN-CONTAINING PROTEIN"/>
    <property type="match status" value="1"/>
</dbReference>
<organism evidence="2 3">
    <name type="scientific">Penicillium decumbens</name>
    <dbReference type="NCBI Taxonomy" id="69771"/>
    <lineage>
        <taxon>Eukaryota</taxon>
        <taxon>Fungi</taxon>
        <taxon>Dikarya</taxon>
        <taxon>Ascomycota</taxon>
        <taxon>Pezizomycotina</taxon>
        <taxon>Eurotiomycetes</taxon>
        <taxon>Eurotiomycetidae</taxon>
        <taxon>Eurotiales</taxon>
        <taxon>Aspergillaceae</taxon>
        <taxon>Penicillium</taxon>
    </lineage>
</organism>
<comment type="caution">
    <text evidence="2">The sequence shown here is derived from an EMBL/GenBank/DDBJ whole genome shotgun (WGS) entry which is preliminary data.</text>
</comment>
<dbReference type="EMBL" id="MDYL01000014">
    <property type="protein sequence ID" value="OQD73589.1"/>
    <property type="molecule type" value="Genomic_DNA"/>
</dbReference>
<gene>
    <name evidence="2" type="ORF">PENDEC_c014G05414</name>
</gene>
<keyword evidence="3" id="KW-1185">Reference proteome</keyword>
<dbReference type="AlphaFoldDB" id="A0A1V6P997"/>
<evidence type="ECO:0000313" key="2">
    <source>
        <dbReference type="EMBL" id="OQD73589.1"/>
    </source>
</evidence>
<dbReference type="Pfam" id="PF01636">
    <property type="entry name" value="APH"/>
    <property type="match status" value="1"/>
</dbReference>
<dbReference type="Gene3D" id="3.90.1200.10">
    <property type="match status" value="1"/>
</dbReference>
<dbReference type="InterPro" id="IPR011009">
    <property type="entry name" value="Kinase-like_dom_sf"/>
</dbReference>
<feature type="domain" description="Aminoglycoside phosphotransferase" evidence="1">
    <location>
        <begin position="10"/>
        <end position="188"/>
    </location>
</feature>
<dbReference type="PANTHER" id="PTHR21310">
    <property type="entry name" value="AMINOGLYCOSIDE PHOSPHOTRANSFERASE-RELATED-RELATED"/>
    <property type="match status" value="1"/>
</dbReference>
<dbReference type="InterPro" id="IPR051678">
    <property type="entry name" value="AGP_Transferase"/>
</dbReference>
<sequence>MECEYNTIQLVQKESNIPIPQVYAFEGDHNCRIKAQFMLMDCLKGNVGMDLNMRVPSEHKKSVFARLAEIHLPMIGTIVGRNEDGWYRQGAIPGLGGPFKRATEFFKAWAAKAEFGLSEDKLKEASGSFADEVSSSASSFRALVNSLAGRLSIRDEGPFPLCHGDFGHNNITFNDKYHLLGVIDWESSFATP</sequence>
<dbReference type="OrthoDB" id="10003767at2759"/>
<protein>
    <recommendedName>
        <fullName evidence="1">Aminoglycoside phosphotransferase domain-containing protein</fullName>
    </recommendedName>
</protein>
<reference evidence="3" key="1">
    <citation type="journal article" date="2017" name="Nat. Microbiol.">
        <title>Global analysis of biosynthetic gene clusters reveals vast potential of secondary metabolite production in Penicillium species.</title>
        <authorList>
            <person name="Nielsen J.C."/>
            <person name="Grijseels S."/>
            <person name="Prigent S."/>
            <person name="Ji B."/>
            <person name="Dainat J."/>
            <person name="Nielsen K.F."/>
            <person name="Frisvad J.C."/>
            <person name="Workman M."/>
            <person name="Nielsen J."/>
        </authorList>
    </citation>
    <scope>NUCLEOTIDE SEQUENCE [LARGE SCALE GENOMIC DNA]</scope>
    <source>
        <strain evidence="3">IBT 11843</strain>
    </source>
</reference>
<evidence type="ECO:0000259" key="1">
    <source>
        <dbReference type="Pfam" id="PF01636"/>
    </source>
</evidence>
<dbReference type="Proteomes" id="UP000191522">
    <property type="component" value="Unassembled WGS sequence"/>
</dbReference>
<name>A0A1V6P997_PENDC</name>
<evidence type="ECO:0000313" key="3">
    <source>
        <dbReference type="Proteomes" id="UP000191522"/>
    </source>
</evidence>
<dbReference type="SUPFAM" id="SSF56112">
    <property type="entry name" value="Protein kinase-like (PK-like)"/>
    <property type="match status" value="1"/>
</dbReference>
<proteinExistence type="predicted"/>
<dbReference type="InterPro" id="IPR002575">
    <property type="entry name" value="Aminoglycoside_PTrfase"/>
</dbReference>